<feature type="domain" description="AAA+ ATPase" evidence="1">
    <location>
        <begin position="412"/>
        <end position="544"/>
    </location>
</feature>
<name>A0ABW0BEV2_9ACTN</name>
<evidence type="ECO:0000313" key="2">
    <source>
        <dbReference type="EMBL" id="MFC5175316.1"/>
    </source>
</evidence>
<dbReference type="InterPro" id="IPR003959">
    <property type="entry name" value="ATPase_AAA_core"/>
</dbReference>
<dbReference type="SMART" id="SM00382">
    <property type="entry name" value="AAA"/>
    <property type="match status" value="1"/>
</dbReference>
<dbReference type="PANTHER" id="PTHR46411">
    <property type="entry name" value="FAMILY ATPASE, PUTATIVE-RELATED"/>
    <property type="match status" value="1"/>
</dbReference>
<organism evidence="2 3">
    <name type="scientific">Nocardioides taihuensis</name>
    <dbReference type="NCBI Taxonomy" id="1835606"/>
    <lineage>
        <taxon>Bacteria</taxon>
        <taxon>Bacillati</taxon>
        <taxon>Actinomycetota</taxon>
        <taxon>Actinomycetes</taxon>
        <taxon>Propionibacteriales</taxon>
        <taxon>Nocardioidaceae</taxon>
        <taxon>Nocardioides</taxon>
    </lineage>
</organism>
<dbReference type="InterPro" id="IPR003593">
    <property type="entry name" value="AAA+_ATPase"/>
</dbReference>
<dbReference type="Proteomes" id="UP001596087">
    <property type="component" value="Unassembled WGS sequence"/>
</dbReference>
<evidence type="ECO:0000313" key="3">
    <source>
        <dbReference type="Proteomes" id="UP001596087"/>
    </source>
</evidence>
<accession>A0ABW0BEV2</accession>
<keyword evidence="2" id="KW-0067">ATP-binding</keyword>
<dbReference type="Gene3D" id="3.40.50.300">
    <property type="entry name" value="P-loop containing nucleotide triphosphate hydrolases"/>
    <property type="match status" value="1"/>
</dbReference>
<sequence>MTATAAASEARADSATWTRANQRSVVAELSEVTAALARHAGVEPPPAPHRSAGAEAESSAVDVVADAFGLSPFERSILLLCAGVELDAGHAALCASSPTFGLALAALPDPHWSALAPDGPLRRWRLVQVADHGPLTAATLRIDEYVLHYLTGLRGPDAKLTGIVGAAAAEPGTTPLQDPAAHRVADLWRVPGGPVPVLTGGDRWSRLAVAAHAARDLGTGLSTIDPRVIPVDPAAREELARLLERHCVLAGTAFLVDHEPDTDAAVDALVSLTSAPVAVSAGALPALRRRATVLVDVPRPSAAEQHDLWLAGAGPDAPAAALAAAFNLDAASIAATVTAAGGDPDALWTACRAVDRPDLSTHAQRVESAASWDDLVLQPVQRQTLELLTAHARHRVTVYDEWGLRMGRDTGLGSTAVFGGPSGTGKTFAAEVVANDLSLDLYRVDLSAVVSKYIGETEKNLRRVFDAADHGAAVLLFDEADALFGKRTEVRDSHDRYANVEVSYLLQRMEAYRGLAILTTNMADALDAAFLRRIRFLVSFPFPDRAMRLELWRRAFPAATPTSGLDLDALATLDLAGGTIRNVAVNAAFLAAHAGEPVGMGHVVQAARIECSKLGQPMPSLTWESP</sequence>
<dbReference type="PANTHER" id="PTHR46411:SF3">
    <property type="entry name" value="AAA+ ATPASE DOMAIN-CONTAINING PROTEIN"/>
    <property type="match status" value="1"/>
</dbReference>
<keyword evidence="2" id="KW-0547">Nucleotide-binding</keyword>
<dbReference type="Pfam" id="PF22977">
    <property type="entry name" value="WHD"/>
    <property type="match status" value="1"/>
</dbReference>
<dbReference type="InterPro" id="IPR027417">
    <property type="entry name" value="P-loop_NTPase"/>
</dbReference>
<dbReference type="EMBL" id="JBHSKD010000002">
    <property type="protein sequence ID" value="MFC5175316.1"/>
    <property type="molecule type" value="Genomic_DNA"/>
</dbReference>
<evidence type="ECO:0000259" key="1">
    <source>
        <dbReference type="SMART" id="SM00382"/>
    </source>
</evidence>
<dbReference type="SUPFAM" id="SSF52540">
    <property type="entry name" value="P-loop containing nucleoside triphosphate hydrolases"/>
    <property type="match status" value="1"/>
</dbReference>
<protein>
    <submittedName>
        <fullName evidence="2">ATP-binding protein</fullName>
    </submittedName>
</protein>
<dbReference type="Pfam" id="PF00004">
    <property type="entry name" value="AAA"/>
    <property type="match status" value="1"/>
</dbReference>
<reference evidence="3" key="1">
    <citation type="journal article" date="2019" name="Int. J. Syst. Evol. Microbiol.">
        <title>The Global Catalogue of Microorganisms (GCM) 10K type strain sequencing project: providing services to taxonomists for standard genome sequencing and annotation.</title>
        <authorList>
            <consortium name="The Broad Institute Genomics Platform"/>
            <consortium name="The Broad Institute Genome Sequencing Center for Infectious Disease"/>
            <person name="Wu L."/>
            <person name="Ma J."/>
        </authorList>
    </citation>
    <scope>NUCLEOTIDE SEQUENCE [LARGE SCALE GENOMIC DNA]</scope>
    <source>
        <strain evidence="3">DFY41</strain>
    </source>
</reference>
<dbReference type="RefSeq" id="WP_378585882.1">
    <property type="nucleotide sequence ID" value="NZ_JBHSKD010000002.1"/>
</dbReference>
<dbReference type="GO" id="GO:0005524">
    <property type="term" value="F:ATP binding"/>
    <property type="evidence" value="ECO:0007669"/>
    <property type="project" value="UniProtKB-KW"/>
</dbReference>
<keyword evidence="3" id="KW-1185">Reference proteome</keyword>
<dbReference type="InterPro" id="IPR054472">
    <property type="entry name" value="WHD"/>
</dbReference>
<proteinExistence type="predicted"/>
<dbReference type="CDD" id="cd19481">
    <property type="entry name" value="RecA-like_protease"/>
    <property type="match status" value="1"/>
</dbReference>
<gene>
    <name evidence="2" type="ORF">ACFPGP_01450</name>
</gene>
<comment type="caution">
    <text evidence="2">The sequence shown here is derived from an EMBL/GenBank/DDBJ whole genome shotgun (WGS) entry which is preliminary data.</text>
</comment>